<name>A0A1G1Y7T0_9BACT</name>
<sequence length="273" mass="31993">METTFFLNNKKVELYFYLVSTSKASARQSVIRIFLSSVRNRSGNYAGFSSRQKLALFLKQEIFGFDGSYDVQNKQMDIHKITLIIAQTLQKCHQKISLPHAIRLHCFPSHNWFTNTKMFGVSGYTSDQKNIFLFISSQKSWRQQLKNTVAHEYTHLFAYRHHDWKTLLDSLIFEGIAENFRESAVGGKPSPWVEALSTQRSKAIFKKVKHRLQSVDERQYQRLFLGVDRRYPLWAGYAIGYQIIKSFVAHNPMSWPKIVKMKPNDILEKSHYR</sequence>
<reference evidence="2 3" key="1">
    <citation type="journal article" date="2016" name="Nat. Commun.">
        <title>Thousands of microbial genomes shed light on interconnected biogeochemical processes in an aquifer system.</title>
        <authorList>
            <person name="Anantharaman K."/>
            <person name="Brown C.T."/>
            <person name="Hug L.A."/>
            <person name="Sharon I."/>
            <person name="Castelle C.J."/>
            <person name="Probst A.J."/>
            <person name="Thomas B.C."/>
            <person name="Singh A."/>
            <person name="Wilkins M.J."/>
            <person name="Karaoz U."/>
            <person name="Brodie E.L."/>
            <person name="Williams K.H."/>
            <person name="Hubbard S.S."/>
            <person name="Banfield J.F."/>
        </authorList>
    </citation>
    <scope>NUCLEOTIDE SEQUENCE [LARGE SCALE GENOMIC DNA]</scope>
</reference>
<evidence type="ECO:0000313" key="2">
    <source>
        <dbReference type="EMBL" id="OGY48291.1"/>
    </source>
</evidence>
<proteinExistence type="predicted"/>
<dbReference type="Pfam" id="PF10026">
    <property type="entry name" value="DUF2268"/>
    <property type="match status" value="1"/>
</dbReference>
<comment type="caution">
    <text evidence="2">The sequence shown here is derived from an EMBL/GenBank/DDBJ whole genome shotgun (WGS) entry which is preliminary data.</text>
</comment>
<evidence type="ECO:0000259" key="1">
    <source>
        <dbReference type="Pfam" id="PF10026"/>
    </source>
</evidence>
<dbReference type="Proteomes" id="UP000178385">
    <property type="component" value="Unassembled WGS sequence"/>
</dbReference>
<dbReference type="EMBL" id="MHIG01000001">
    <property type="protein sequence ID" value="OGY48291.1"/>
    <property type="molecule type" value="Genomic_DNA"/>
</dbReference>
<dbReference type="AlphaFoldDB" id="A0A1G1Y7T0"/>
<protein>
    <recommendedName>
        <fullName evidence="1">DUF2268 domain-containing protein</fullName>
    </recommendedName>
</protein>
<accession>A0A1G1Y7T0</accession>
<feature type="domain" description="DUF2268" evidence="1">
    <location>
        <begin position="85"/>
        <end position="268"/>
    </location>
</feature>
<dbReference type="InterPro" id="IPR018728">
    <property type="entry name" value="DUF2268"/>
</dbReference>
<evidence type="ECO:0000313" key="3">
    <source>
        <dbReference type="Proteomes" id="UP000178385"/>
    </source>
</evidence>
<gene>
    <name evidence="2" type="ORF">A2840_02040</name>
</gene>
<organism evidence="2 3">
    <name type="scientific">Candidatus Buchananbacteria bacterium RIFCSPHIGHO2_01_FULL_47_11b</name>
    <dbReference type="NCBI Taxonomy" id="1797537"/>
    <lineage>
        <taxon>Bacteria</taxon>
        <taxon>Candidatus Buchananiibacteriota</taxon>
    </lineage>
</organism>